<dbReference type="PROSITE" id="PS00394">
    <property type="entry name" value="DNA_PHOTOLYASES_1_1"/>
    <property type="match status" value="1"/>
</dbReference>
<dbReference type="InterPro" id="IPR006050">
    <property type="entry name" value="DNA_photolyase_N"/>
</dbReference>
<dbReference type="PROSITE" id="PS51645">
    <property type="entry name" value="PHR_CRY_ALPHA_BETA"/>
    <property type="match status" value="1"/>
</dbReference>
<evidence type="ECO:0000259" key="7">
    <source>
        <dbReference type="PROSITE" id="PS51645"/>
    </source>
</evidence>
<feature type="binding site" evidence="5">
    <location>
        <begin position="429"/>
        <end position="431"/>
    </location>
    <ligand>
        <name>FAD</name>
        <dbReference type="ChEBI" id="CHEBI:57692"/>
    </ligand>
</feature>
<dbReference type="SUPFAM" id="SSF52425">
    <property type="entry name" value="Cryptochrome/photolyase, N-terminal domain"/>
    <property type="match status" value="1"/>
</dbReference>
<dbReference type="GO" id="GO:0005737">
    <property type="term" value="C:cytoplasm"/>
    <property type="evidence" value="ECO:0007669"/>
    <property type="project" value="TreeGrafter"/>
</dbReference>
<keyword evidence="9" id="KW-1185">Reference proteome</keyword>
<dbReference type="Proteomes" id="UP001190700">
    <property type="component" value="Unassembled WGS sequence"/>
</dbReference>
<dbReference type="PANTHER" id="PTHR11455">
    <property type="entry name" value="CRYPTOCHROME"/>
    <property type="match status" value="1"/>
</dbReference>
<dbReference type="GO" id="GO:0005634">
    <property type="term" value="C:nucleus"/>
    <property type="evidence" value="ECO:0007669"/>
    <property type="project" value="TreeGrafter"/>
</dbReference>
<dbReference type="GO" id="GO:0003904">
    <property type="term" value="F:deoxyribodipyrimidine photo-lyase activity"/>
    <property type="evidence" value="ECO:0007669"/>
    <property type="project" value="TreeGrafter"/>
</dbReference>
<evidence type="ECO:0000256" key="5">
    <source>
        <dbReference type="PIRSR" id="PIRSR602081-1"/>
    </source>
</evidence>
<dbReference type="PRINTS" id="PR00147">
    <property type="entry name" value="DNAPHOTLYASE"/>
</dbReference>
<dbReference type="GO" id="GO:0032922">
    <property type="term" value="P:circadian regulation of gene expression"/>
    <property type="evidence" value="ECO:0007669"/>
    <property type="project" value="TreeGrafter"/>
</dbReference>
<feature type="region of interest" description="Disordered" evidence="6">
    <location>
        <begin position="211"/>
        <end position="243"/>
    </location>
</feature>
<organism evidence="8 9">
    <name type="scientific">Cymbomonas tetramitiformis</name>
    <dbReference type="NCBI Taxonomy" id="36881"/>
    <lineage>
        <taxon>Eukaryota</taxon>
        <taxon>Viridiplantae</taxon>
        <taxon>Chlorophyta</taxon>
        <taxon>Pyramimonadophyceae</taxon>
        <taxon>Pyramimonadales</taxon>
        <taxon>Pyramimonadaceae</taxon>
        <taxon>Cymbomonas</taxon>
    </lineage>
</organism>
<dbReference type="Gene3D" id="1.10.579.10">
    <property type="entry name" value="DNA Cyclobutane Dipyrimidine Photolyase, subunit A, domain 3"/>
    <property type="match status" value="1"/>
</dbReference>
<proteinExistence type="inferred from homology"/>
<dbReference type="GO" id="GO:0043153">
    <property type="term" value="P:entrainment of circadian clock by photoperiod"/>
    <property type="evidence" value="ECO:0007669"/>
    <property type="project" value="TreeGrafter"/>
</dbReference>
<dbReference type="InterPro" id="IPR018394">
    <property type="entry name" value="DNA_photolyase_1_CS_C"/>
</dbReference>
<keyword evidence="4" id="KW-0157">Chromophore</keyword>
<evidence type="ECO:0000313" key="8">
    <source>
        <dbReference type="EMBL" id="KAK3241021.1"/>
    </source>
</evidence>
<keyword evidence="2 5" id="KW-0285">Flavoprotein</keyword>
<comment type="caution">
    <text evidence="8">The sequence shown here is derived from an EMBL/GenBank/DDBJ whole genome shotgun (WGS) entry which is preliminary data.</text>
</comment>
<dbReference type="GO" id="GO:0006950">
    <property type="term" value="P:response to stress"/>
    <property type="evidence" value="ECO:0007669"/>
    <property type="project" value="UniProtKB-ARBA"/>
</dbReference>
<dbReference type="PANTHER" id="PTHR11455:SF9">
    <property type="entry name" value="CRYPTOCHROME CIRCADIAN CLOCK 5 ISOFORM X1"/>
    <property type="match status" value="1"/>
</dbReference>
<accession>A0AAE0BQQ7</accession>
<protein>
    <recommendedName>
        <fullName evidence="7">Photolyase/cryptochrome alpha/beta domain-containing protein</fullName>
    </recommendedName>
</protein>
<sequence>MASKTSPSGDGALWLIREDLRLHDNQPLLAACTQTSHVLPLYIMSPSTCSIGENRLRFLFEALRDLHTSLCVLGSRVHIAYGDQFETLRSVWRGLGVKRICLQRSCDPTLVRQEEELRKLASLDGVVVQTYQGLELYDQRLLIKLCDHEVPIAFNSFLRLVDRAGEPPEPLAPPRALPPPPDLTPLAQAQIYSGVPASFAAFRALLRGPTAVDNPHDSGRRHPGQADCAGPRNDSSAGGSARRLIGGESEGLKRLAHQLQNATWISKFSKPHTNPMVVPSEGIDGSTTLLSPYIAWGCLSPRFMHWKIREVLQKLPPSVTPTGPPQSLLSQLLWRDFFHLVGSSTPYFERMQDNPLCLQVPWRSSAEMLHKWATGATGVPVVDAAMRQLRCTGWLHHILRHVVACFLTRGALWCHWEDGRAVFEALLLDADWAINNGATALET</sequence>
<dbReference type="InterPro" id="IPR036155">
    <property type="entry name" value="Crypto/Photolyase_N_sf"/>
</dbReference>
<evidence type="ECO:0000256" key="4">
    <source>
        <dbReference type="ARBA" id="ARBA00022991"/>
    </source>
</evidence>
<dbReference type="InterPro" id="IPR002081">
    <property type="entry name" value="Cryptochrome/DNA_photolyase_1"/>
</dbReference>
<feature type="binding site" evidence="5">
    <location>
        <begin position="331"/>
        <end position="338"/>
    </location>
    <ligand>
        <name>FAD</name>
        <dbReference type="ChEBI" id="CHEBI:57692"/>
    </ligand>
</feature>
<dbReference type="Pfam" id="PF00875">
    <property type="entry name" value="DNA_photolyase"/>
    <property type="match status" value="1"/>
</dbReference>
<feature type="binding site" evidence="5">
    <location>
        <begin position="287"/>
        <end position="291"/>
    </location>
    <ligand>
        <name>FAD</name>
        <dbReference type="ChEBI" id="CHEBI:57692"/>
    </ligand>
</feature>
<dbReference type="InterPro" id="IPR005101">
    <property type="entry name" value="Cryptochr/Photolyase_FAD-bd"/>
</dbReference>
<dbReference type="SUPFAM" id="SSF48173">
    <property type="entry name" value="Cryptochrome/photolyase FAD-binding domain"/>
    <property type="match status" value="1"/>
</dbReference>
<dbReference type="GO" id="GO:0071949">
    <property type="term" value="F:FAD binding"/>
    <property type="evidence" value="ECO:0007669"/>
    <property type="project" value="TreeGrafter"/>
</dbReference>
<dbReference type="Gene3D" id="1.25.40.80">
    <property type="match status" value="1"/>
</dbReference>
<comment type="similarity">
    <text evidence="1">Belongs to the DNA photolyase class-1 family.</text>
</comment>
<dbReference type="Pfam" id="PF03441">
    <property type="entry name" value="FAD_binding_7"/>
    <property type="match status" value="1"/>
</dbReference>
<keyword evidence="3 5" id="KW-0274">FAD</keyword>
<feature type="domain" description="Photolyase/cryptochrome alpha/beta" evidence="7">
    <location>
        <begin position="10"/>
        <end position="136"/>
    </location>
</feature>
<evidence type="ECO:0000256" key="3">
    <source>
        <dbReference type="ARBA" id="ARBA00022827"/>
    </source>
</evidence>
<dbReference type="Gene3D" id="3.40.50.620">
    <property type="entry name" value="HUPs"/>
    <property type="match status" value="1"/>
</dbReference>
<dbReference type="GO" id="GO:0006139">
    <property type="term" value="P:nucleobase-containing compound metabolic process"/>
    <property type="evidence" value="ECO:0007669"/>
    <property type="project" value="UniProtKB-ARBA"/>
</dbReference>
<evidence type="ECO:0000313" key="9">
    <source>
        <dbReference type="Proteomes" id="UP001190700"/>
    </source>
</evidence>
<evidence type="ECO:0000256" key="1">
    <source>
        <dbReference type="ARBA" id="ARBA00005862"/>
    </source>
</evidence>
<dbReference type="EMBL" id="LGRX02033496">
    <property type="protein sequence ID" value="KAK3241021.1"/>
    <property type="molecule type" value="Genomic_DNA"/>
</dbReference>
<evidence type="ECO:0000256" key="2">
    <source>
        <dbReference type="ARBA" id="ARBA00022630"/>
    </source>
</evidence>
<dbReference type="InterPro" id="IPR014729">
    <property type="entry name" value="Rossmann-like_a/b/a_fold"/>
</dbReference>
<name>A0AAE0BQQ7_9CHLO</name>
<dbReference type="AlphaFoldDB" id="A0AAE0BQQ7"/>
<gene>
    <name evidence="8" type="ORF">CYMTET_49184</name>
</gene>
<reference evidence="8 9" key="1">
    <citation type="journal article" date="2015" name="Genome Biol. Evol.">
        <title>Comparative Genomics of a Bacterivorous Green Alga Reveals Evolutionary Causalities and Consequences of Phago-Mixotrophic Mode of Nutrition.</title>
        <authorList>
            <person name="Burns J.A."/>
            <person name="Paasch A."/>
            <person name="Narechania A."/>
            <person name="Kim E."/>
        </authorList>
    </citation>
    <scope>NUCLEOTIDE SEQUENCE [LARGE SCALE GENOMIC DNA]</scope>
    <source>
        <strain evidence="8 9">PLY_AMNH</strain>
    </source>
</reference>
<dbReference type="GO" id="GO:0003677">
    <property type="term" value="F:DNA binding"/>
    <property type="evidence" value="ECO:0007669"/>
    <property type="project" value="TreeGrafter"/>
</dbReference>
<dbReference type="InterPro" id="IPR036134">
    <property type="entry name" value="Crypto/Photolyase_FAD-like_sf"/>
</dbReference>
<evidence type="ECO:0000256" key="6">
    <source>
        <dbReference type="SAM" id="MobiDB-lite"/>
    </source>
</evidence>
<comment type="cofactor">
    <cofactor evidence="5">
        <name>FAD</name>
        <dbReference type="ChEBI" id="CHEBI:57692"/>
    </cofactor>
    <text evidence="5">Binds 1 FAD per subunit.</text>
</comment>